<dbReference type="RefSeq" id="WP_120738739.1">
    <property type="nucleotide sequence ID" value="NZ_CP032568.1"/>
</dbReference>
<reference evidence="4 5" key="1">
    <citation type="submission" date="2018-09" db="EMBL/GenBank/DDBJ databases">
        <title>Nocardia yunnanensis sp. nov., an actinomycete isolated from a soil sample.</title>
        <authorList>
            <person name="Zhang J."/>
        </authorList>
    </citation>
    <scope>NUCLEOTIDE SEQUENCE [LARGE SCALE GENOMIC DNA]</scope>
    <source>
        <strain evidence="4 5">CFHS0054</strain>
    </source>
</reference>
<dbReference type="Proteomes" id="UP000267164">
    <property type="component" value="Chromosome"/>
</dbReference>
<evidence type="ECO:0000313" key="5">
    <source>
        <dbReference type="Proteomes" id="UP000267164"/>
    </source>
</evidence>
<dbReference type="InterPro" id="IPR009430">
    <property type="entry name" value="GvpL/GvpF"/>
</dbReference>
<sequence>MTTADTASQTTGADAKANVAQLIYAIVPAGHEPQGQGIGRSPAPLRTVTHGEIAALVSAVAVDEPLDRAEDLENYSRIVDNLVRETSIVPIRFGAALEDEAAVASGLLEPNAEQFGAALRDLGGQAEYLVSGQYVEQTVLREILQENQQAAELAETLRTTPAAAGRDVSLALGEIINSELEHKREGDTDIMVNTLRQLTEELVLRPPTHEEEIATLAVLVPLDKEDELVHVVDLLSKQWENRVSLRIVGPLAAWDFLTIEATESQ</sequence>
<evidence type="ECO:0000256" key="3">
    <source>
        <dbReference type="ARBA" id="ARBA00035643"/>
    </source>
</evidence>
<dbReference type="GO" id="GO:0031412">
    <property type="term" value="P:gas vesicle organization"/>
    <property type="evidence" value="ECO:0007669"/>
    <property type="project" value="InterPro"/>
</dbReference>
<evidence type="ECO:0000256" key="1">
    <source>
        <dbReference type="ARBA" id="ARBA00022987"/>
    </source>
</evidence>
<dbReference type="PANTHER" id="PTHR36852:SF1">
    <property type="entry name" value="PROTEIN GVPL 2"/>
    <property type="match status" value="1"/>
</dbReference>
<keyword evidence="5" id="KW-1185">Reference proteome</keyword>
<dbReference type="Pfam" id="PF06386">
    <property type="entry name" value="GvpL_GvpF"/>
    <property type="match status" value="1"/>
</dbReference>
<comment type="similarity">
    <text evidence="3">Belongs to the gas vesicle GvpF/GvpL family.</text>
</comment>
<dbReference type="PANTHER" id="PTHR36852">
    <property type="entry name" value="PROTEIN GVPL 2"/>
    <property type="match status" value="1"/>
</dbReference>
<comment type="subcellular location">
    <subcellularLocation>
        <location evidence="2">Gas vesicle</location>
    </subcellularLocation>
</comment>
<gene>
    <name evidence="4" type="ORF">D7D52_20550</name>
</gene>
<dbReference type="EMBL" id="CP032568">
    <property type="protein sequence ID" value="AYF75837.1"/>
    <property type="molecule type" value="Genomic_DNA"/>
</dbReference>
<evidence type="ECO:0000256" key="2">
    <source>
        <dbReference type="ARBA" id="ARBA00035108"/>
    </source>
</evidence>
<accession>A0A386ZEL7</accession>
<dbReference type="KEGG" id="nyu:D7D52_20550"/>
<dbReference type="OrthoDB" id="3867411at2"/>
<proteinExistence type="inferred from homology"/>
<evidence type="ECO:0000313" key="4">
    <source>
        <dbReference type="EMBL" id="AYF75837.1"/>
    </source>
</evidence>
<dbReference type="GO" id="GO:0031411">
    <property type="term" value="C:gas vesicle"/>
    <property type="evidence" value="ECO:0007669"/>
    <property type="project" value="UniProtKB-SubCell"/>
</dbReference>
<protein>
    <submittedName>
        <fullName evidence="4">Gas vesicle protein GvpFL</fullName>
    </submittedName>
</protein>
<keyword evidence="1" id="KW-0304">Gas vesicle</keyword>
<name>A0A386ZEL7_9NOCA</name>
<dbReference type="AlphaFoldDB" id="A0A386ZEL7"/>
<organism evidence="4 5">
    <name type="scientific">Nocardia yunnanensis</name>
    <dbReference type="NCBI Taxonomy" id="2382165"/>
    <lineage>
        <taxon>Bacteria</taxon>
        <taxon>Bacillati</taxon>
        <taxon>Actinomycetota</taxon>
        <taxon>Actinomycetes</taxon>
        <taxon>Mycobacteriales</taxon>
        <taxon>Nocardiaceae</taxon>
        <taxon>Nocardia</taxon>
    </lineage>
</organism>